<feature type="region of interest" description="Disordered" evidence="1">
    <location>
        <begin position="1"/>
        <end position="42"/>
    </location>
</feature>
<feature type="compositionally biased region" description="Basic and acidic residues" evidence="1">
    <location>
        <begin position="1"/>
        <end position="13"/>
    </location>
</feature>
<evidence type="ECO:0000313" key="3">
    <source>
        <dbReference type="Proteomes" id="UP000824469"/>
    </source>
</evidence>
<comment type="caution">
    <text evidence="2">The sequence shown here is derived from an EMBL/GenBank/DDBJ whole genome shotgun (WGS) entry which is preliminary data.</text>
</comment>
<feature type="non-terminal residue" evidence="2">
    <location>
        <position position="1"/>
    </location>
</feature>
<organism evidence="2 3">
    <name type="scientific">Taxus chinensis</name>
    <name type="common">Chinese yew</name>
    <name type="synonym">Taxus wallichiana var. chinensis</name>
    <dbReference type="NCBI Taxonomy" id="29808"/>
    <lineage>
        <taxon>Eukaryota</taxon>
        <taxon>Viridiplantae</taxon>
        <taxon>Streptophyta</taxon>
        <taxon>Embryophyta</taxon>
        <taxon>Tracheophyta</taxon>
        <taxon>Spermatophyta</taxon>
        <taxon>Pinopsida</taxon>
        <taxon>Pinidae</taxon>
        <taxon>Conifers II</taxon>
        <taxon>Cupressales</taxon>
        <taxon>Taxaceae</taxon>
        <taxon>Taxus</taxon>
    </lineage>
</organism>
<protein>
    <submittedName>
        <fullName evidence="2">Uncharacterized protein</fullName>
    </submittedName>
</protein>
<accession>A0AA38FG73</accession>
<dbReference type="EMBL" id="JAHRHJ020000009">
    <property type="protein sequence ID" value="KAH9300522.1"/>
    <property type="molecule type" value="Genomic_DNA"/>
</dbReference>
<feature type="compositionally biased region" description="Polar residues" evidence="1">
    <location>
        <begin position="14"/>
        <end position="24"/>
    </location>
</feature>
<dbReference type="Proteomes" id="UP000824469">
    <property type="component" value="Unassembled WGS sequence"/>
</dbReference>
<evidence type="ECO:0000256" key="1">
    <source>
        <dbReference type="SAM" id="MobiDB-lite"/>
    </source>
</evidence>
<evidence type="ECO:0000313" key="2">
    <source>
        <dbReference type="EMBL" id="KAH9300522.1"/>
    </source>
</evidence>
<feature type="non-terminal residue" evidence="2">
    <location>
        <position position="55"/>
    </location>
</feature>
<dbReference type="AlphaFoldDB" id="A0AA38FG73"/>
<gene>
    <name evidence="2" type="ORF">KI387_012105</name>
</gene>
<sequence length="55" mass="5952">DGKEGGKEADEIATKTTQDTTAQVPNLEAEIPKQPRSKRTSGEYVPLVMGYAKDT</sequence>
<reference evidence="2 3" key="1">
    <citation type="journal article" date="2021" name="Nat. Plants">
        <title>The Taxus genome provides insights into paclitaxel biosynthesis.</title>
        <authorList>
            <person name="Xiong X."/>
            <person name="Gou J."/>
            <person name="Liao Q."/>
            <person name="Li Y."/>
            <person name="Zhou Q."/>
            <person name="Bi G."/>
            <person name="Li C."/>
            <person name="Du R."/>
            <person name="Wang X."/>
            <person name="Sun T."/>
            <person name="Guo L."/>
            <person name="Liang H."/>
            <person name="Lu P."/>
            <person name="Wu Y."/>
            <person name="Zhang Z."/>
            <person name="Ro D.K."/>
            <person name="Shang Y."/>
            <person name="Huang S."/>
            <person name="Yan J."/>
        </authorList>
    </citation>
    <scope>NUCLEOTIDE SEQUENCE [LARGE SCALE GENOMIC DNA]</scope>
    <source>
        <strain evidence="2">Ta-2019</strain>
    </source>
</reference>
<proteinExistence type="predicted"/>
<keyword evidence="3" id="KW-1185">Reference proteome</keyword>
<name>A0AA38FG73_TAXCH</name>